<dbReference type="EMBL" id="JANFQO010000007">
    <property type="protein sequence ID" value="MCQ4164983.1"/>
    <property type="molecule type" value="Genomic_DNA"/>
</dbReference>
<name>A0ABT1QRQ4_9GAMM</name>
<accession>A0ABT1QRQ4</accession>
<sequence>MQARTMVELCGVSKRRGAIQALAGVDLAVGGGEVYALLGPNGAGKTTAIALMLGLLRPDAGSVRLFGSTPQDLAARRRIGVMLQSAGLADALSVGELLAQARSYYPQPRSLADIVALAGIEPLLRQRYERLSGGQQRRVQFAVALCGRPELLFLDEPTTGMDTESREQFWRTIRELVGQGCAVLLTTHYLEEAEALADRVGVLAQGRLVAEGSIAAIRGRVGQRQIRCISSLSEEQVRAWPQVHSALREGEWLRIVAAEAEPVLRSLLAADSGLRELEVQRAGLAEALQTITREAA</sequence>
<keyword evidence="6" id="KW-1185">Reference proteome</keyword>
<evidence type="ECO:0000256" key="3">
    <source>
        <dbReference type="ARBA" id="ARBA00022840"/>
    </source>
</evidence>
<evidence type="ECO:0000313" key="5">
    <source>
        <dbReference type="EMBL" id="MCQ4164983.1"/>
    </source>
</evidence>
<proteinExistence type="predicted"/>
<dbReference type="InterPro" id="IPR027417">
    <property type="entry name" value="P-loop_NTPase"/>
</dbReference>
<dbReference type="InterPro" id="IPR003439">
    <property type="entry name" value="ABC_transporter-like_ATP-bd"/>
</dbReference>
<dbReference type="GO" id="GO:0005524">
    <property type="term" value="F:ATP binding"/>
    <property type="evidence" value="ECO:0007669"/>
    <property type="project" value="UniProtKB-KW"/>
</dbReference>
<dbReference type="InterPro" id="IPR050763">
    <property type="entry name" value="ABC_transporter_ATP-binding"/>
</dbReference>
<dbReference type="RefSeq" id="WP_255914021.1">
    <property type="nucleotide sequence ID" value="NZ_JANFQO010000007.1"/>
</dbReference>
<dbReference type="SUPFAM" id="SSF52540">
    <property type="entry name" value="P-loop containing nucleoside triphosphate hydrolases"/>
    <property type="match status" value="1"/>
</dbReference>
<dbReference type="Pfam" id="PF00005">
    <property type="entry name" value="ABC_tran"/>
    <property type="match status" value="1"/>
</dbReference>
<keyword evidence="3 5" id="KW-0067">ATP-binding</keyword>
<dbReference type="InterPro" id="IPR017871">
    <property type="entry name" value="ABC_transporter-like_CS"/>
</dbReference>
<evidence type="ECO:0000313" key="6">
    <source>
        <dbReference type="Proteomes" id="UP001165498"/>
    </source>
</evidence>
<dbReference type="CDD" id="cd03230">
    <property type="entry name" value="ABC_DR_subfamily_A"/>
    <property type="match status" value="1"/>
</dbReference>
<dbReference type="Proteomes" id="UP001165498">
    <property type="component" value="Unassembled WGS sequence"/>
</dbReference>
<dbReference type="PROSITE" id="PS50893">
    <property type="entry name" value="ABC_TRANSPORTER_2"/>
    <property type="match status" value="1"/>
</dbReference>
<dbReference type="InterPro" id="IPR003593">
    <property type="entry name" value="AAA+_ATPase"/>
</dbReference>
<evidence type="ECO:0000256" key="1">
    <source>
        <dbReference type="ARBA" id="ARBA00022448"/>
    </source>
</evidence>
<dbReference type="PANTHER" id="PTHR42711:SF17">
    <property type="entry name" value="ABC TRANSPORTER ATP-BINDING PROTEIN"/>
    <property type="match status" value="1"/>
</dbReference>
<keyword evidence="2" id="KW-0547">Nucleotide-binding</keyword>
<dbReference type="PROSITE" id="PS00211">
    <property type="entry name" value="ABC_TRANSPORTER_1"/>
    <property type="match status" value="1"/>
</dbReference>
<evidence type="ECO:0000256" key="2">
    <source>
        <dbReference type="ARBA" id="ARBA00022741"/>
    </source>
</evidence>
<dbReference type="SMART" id="SM00382">
    <property type="entry name" value="AAA"/>
    <property type="match status" value="1"/>
</dbReference>
<organism evidence="5 6">
    <name type="scientific">Tahibacter harae</name>
    <dbReference type="NCBI Taxonomy" id="2963937"/>
    <lineage>
        <taxon>Bacteria</taxon>
        <taxon>Pseudomonadati</taxon>
        <taxon>Pseudomonadota</taxon>
        <taxon>Gammaproteobacteria</taxon>
        <taxon>Lysobacterales</taxon>
        <taxon>Rhodanobacteraceae</taxon>
        <taxon>Tahibacter</taxon>
    </lineage>
</organism>
<dbReference type="Gene3D" id="3.40.50.300">
    <property type="entry name" value="P-loop containing nucleotide triphosphate hydrolases"/>
    <property type="match status" value="1"/>
</dbReference>
<evidence type="ECO:0000259" key="4">
    <source>
        <dbReference type="PROSITE" id="PS50893"/>
    </source>
</evidence>
<reference evidence="5" key="1">
    <citation type="submission" date="2022-07" db="EMBL/GenBank/DDBJ databases">
        <title>Tahibacter sp., a new gammaproteobacterium isolated from the silt sample collected at pig farm.</title>
        <authorList>
            <person name="Chen H."/>
        </authorList>
    </citation>
    <scope>NUCLEOTIDE SEQUENCE</scope>
    <source>
        <strain evidence="5">P2K</strain>
    </source>
</reference>
<gene>
    <name evidence="5" type="ORF">NM961_09705</name>
</gene>
<protein>
    <submittedName>
        <fullName evidence="5">ABC transporter ATP-binding protein</fullName>
    </submittedName>
</protein>
<comment type="caution">
    <text evidence="5">The sequence shown here is derived from an EMBL/GenBank/DDBJ whole genome shotgun (WGS) entry which is preliminary data.</text>
</comment>
<keyword evidence="1" id="KW-0813">Transport</keyword>
<feature type="domain" description="ABC transporter" evidence="4">
    <location>
        <begin position="7"/>
        <end position="230"/>
    </location>
</feature>
<dbReference type="PANTHER" id="PTHR42711">
    <property type="entry name" value="ABC TRANSPORTER ATP-BINDING PROTEIN"/>
    <property type="match status" value="1"/>
</dbReference>